<dbReference type="RefSeq" id="WP_015069596.1">
    <property type="nucleotide sequence ID" value="NZ_CP013126.1"/>
</dbReference>
<dbReference type="Proteomes" id="UP000075221">
    <property type="component" value="Chromosome"/>
</dbReference>
<protein>
    <recommendedName>
        <fullName evidence="6">DUF2273 domain-containing protein</fullName>
    </recommendedName>
</protein>
<evidence type="ECO:0000313" key="2">
    <source>
        <dbReference type="EMBL" id="AMS06380.1"/>
    </source>
</evidence>
<keyword evidence="5" id="KW-1185">Reference proteome</keyword>
<keyword evidence="1" id="KW-0812">Transmembrane</keyword>
<dbReference type="OMA" id="GWWQALV"/>
<dbReference type="EMBL" id="CP014352">
    <property type="protein sequence ID" value="AMS06380.1"/>
    <property type="molecule type" value="Genomic_DNA"/>
</dbReference>
<reference evidence="3 5" key="1">
    <citation type="journal article" date="2016" name="Plant Dis.">
        <title>Improved production of propionic acid using genome shuffling.</title>
        <authorList>
            <person name="Luna-Flores C.H."/>
            <person name="Palfreyman R.W."/>
            <person name="Kromer J.O."/>
            <person name="Nielsen L.K."/>
            <person name="Marcellin E."/>
        </authorList>
    </citation>
    <scope>NUCLEOTIDE SEQUENCE [LARGE SCALE GENOMIC DNA]</scope>
    <source>
        <strain evidence="3 5">F3E8</strain>
    </source>
</reference>
<reference evidence="2 4" key="2">
    <citation type="submission" date="2016-02" db="EMBL/GenBank/DDBJ databases">
        <title>Complete Genome Sequence of Propionibacterium acidipropionici ATCC 55737.</title>
        <authorList>
            <person name="Luna Flores C.H."/>
            <person name="Nielsen L.K."/>
            <person name="Marcellin E."/>
        </authorList>
    </citation>
    <scope>NUCLEOTIDE SEQUENCE [LARGE SCALE GENOMIC DNA]</scope>
    <source>
        <strain evidence="2 4">ATCC 55737</strain>
    </source>
</reference>
<dbReference type="AlphaFoldDB" id="A0A142KJU2"/>
<evidence type="ECO:0000256" key="1">
    <source>
        <dbReference type="SAM" id="Phobius"/>
    </source>
</evidence>
<proteinExistence type="predicted"/>
<evidence type="ECO:0000313" key="5">
    <source>
        <dbReference type="Proteomes" id="UP000178666"/>
    </source>
</evidence>
<gene>
    <name evidence="3" type="ORF">A8L58_15395</name>
    <name evidence="2" type="ORF">AXH35_13940</name>
</gene>
<feature type="transmembrane region" description="Helical" evidence="1">
    <location>
        <begin position="6"/>
        <end position="39"/>
    </location>
</feature>
<name>A0A142KJU2_9ACTN</name>
<dbReference type="GeneID" id="88083576"/>
<evidence type="ECO:0000313" key="3">
    <source>
        <dbReference type="EMBL" id="AOZ47831.1"/>
    </source>
</evidence>
<dbReference type="KEGG" id="aaci:ASQ49_00655"/>
<organism evidence="2 4">
    <name type="scientific">Acidipropionibacterium acidipropionici</name>
    <dbReference type="NCBI Taxonomy" id="1748"/>
    <lineage>
        <taxon>Bacteria</taxon>
        <taxon>Bacillati</taxon>
        <taxon>Actinomycetota</taxon>
        <taxon>Actinomycetes</taxon>
        <taxon>Propionibacteriales</taxon>
        <taxon>Propionibacteriaceae</taxon>
        <taxon>Acidipropionibacterium</taxon>
    </lineage>
</organism>
<sequence>MNAATIGAGIGVLVGLVLVFGGWWQALVVIGLGLVGLIVGRIIDGQLDINDLFGTGPRRRGR</sequence>
<keyword evidence="1" id="KW-0472">Membrane</keyword>
<dbReference type="Proteomes" id="UP000178666">
    <property type="component" value="Chromosome"/>
</dbReference>
<evidence type="ECO:0008006" key="6">
    <source>
        <dbReference type="Google" id="ProtNLM"/>
    </source>
</evidence>
<keyword evidence="1" id="KW-1133">Transmembrane helix</keyword>
<accession>A0A142KJU2</accession>
<evidence type="ECO:0000313" key="4">
    <source>
        <dbReference type="Proteomes" id="UP000075221"/>
    </source>
</evidence>
<dbReference type="EMBL" id="CP015970">
    <property type="protein sequence ID" value="AOZ47831.1"/>
    <property type="molecule type" value="Genomic_DNA"/>
</dbReference>